<dbReference type="OrthoDB" id="10257263at2759"/>
<organism evidence="2 3">
    <name type="scientific">Paramecium sonneborni</name>
    <dbReference type="NCBI Taxonomy" id="65129"/>
    <lineage>
        <taxon>Eukaryota</taxon>
        <taxon>Sar</taxon>
        <taxon>Alveolata</taxon>
        <taxon>Ciliophora</taxon>
        <taxon>Intramacronucleata</taxon>
        <taxon>Oligohymenophorea</taxon>
        <taxon>Peniculida</taxon>
        <taxon>Parameciidae</taxon>
        <taxon>Paramecium</taxon>
    </lineage>
</organism>
<dbReference type="SMART" id="SM01260">
    <property type="entry name" value="LANC_like"/>
    <property type="match status" value="1"/>
</dbReference>
<comment type="caution">
    <text evidence="2">The sequence shown here is derived from an EMBL/GenBank/DDBJ whole genome shotgun (WGS) entry which is preliminary data.</text>
</comment>
<gene>
    <name evidence="2" type="ORF">PSON_ATCC_30995.1.T0770035</name>
</gene>
<dbReference type="GO" id="GO:0031179">
    <property type="term" value="P:peptide modification"/>
    <property type="evidence" value="ECO:0007669"/>
    <property type="project" value="InterPro"/>
</dbReference>
<dbReference type="CDD" id="cd04794">
    <property type="entry name" value="euk_LANCL"/>
    <property type="match status" value="1"/>
</dbReference>
<proteinExistence type="predicted"/>
<feature type="binding site" evidence="1">
    <location>
        <position position="360"/>
    </location>
    <ligand>
        <name>Zn(2+)</name>
        <dbReference type="ChEBI" id="CHEBI:29105"/>
    </ligand>
</feature>
<evidence type="ECO:0000313" key="3">
    <source>
        <dbReference type="Proteomes" id="UP000692954"/>
    </source>
</evidence>
<protein>
    <recommendedName>
        <fullName evidence="4">Lanthionine synthetase C-like protein</fullName>
    </recommendedName>
</protein>
<reference evidence="2" key="1">
    <citation type="submission" date="2021-01" db="EMBL/GenBank/DDBJ databases">
        <authorList>
            <consortium name="Genoscope - CEA"/>
            <person name="William W."/>
        </authorList>
    </citation>
    <scope>NUCLEOTIDE SEQUENCE</scope>
</reference>
<dbReference type="EMBL" id="CAJJDN010000077">
    <property type="protein sequence ID" value="CAD8102002.1"/>
    <property type="molecule type" value="Genomic_DNA"/>
</dbReference>
<feature type="binding site" evidence="1">
    <location>
        <position position="359"/>
    </location>
    <ligand>
        <name>Zn(2+)</name>
        <dbReference type="ChEBI" id="CHEBI:29105"/>
    </ligand>
</feature>
<dbReference type="InterPro" id="IPR007822">
    <property type="entry name" value="LANC-like"/>
</dbReference>
<name>A0A8S1PFB5_9CILI</name>
<feature type="binding site" evidence="1">
    <location>
        <position position="313"/>
    </location>
    <ligand>
        <name>Zn(2+)</name>
        <dbReference type="ChEBI" id="CHEBI:29105"/>
    </ligand>
</feature>
<dbReference type="Pfam" id="PF05147">
    <property type="entry name" value="LANC_like"/>
    <property type="match status" value="1"/>
</dbReference>
<accession>A0A8S1PFB5</accession>
<dbReference type="Proteomes" id="UP000692954">
    <property type="component" value="Unassembled WGS sequence"/>
</dbReference>
<dbReference type="GO" id="GO:0005886">
    <property type="term" value="C:plasma membrane"/>
    <property type="evidence" value="ECO:0007669"/>
    <property type="project" value="TreeGrafter"/>
</dbReference>
<evidence type="ECO:0000313" key="2">
    <source>
        <dbReference type="EMBL" id="CAD8102002.1"/>
    </source>
</evidence>
<dbReference type="AlphaFoldDB" id="A0A8S1PFB5"/>
<keyword evidence="3" id="KW-1185">Reference proteome</keyword>
<evidence type="ECO:0000256" key="1">
    <source>
        <dbReference type="PIRSR" id="PIRSR607822-1"/>
    </source>
</evidence>
<evidence type="ECO:0008006" key="4">
    <source>
        <dbReference type="Google" id="ProtNLM"/>
    </source>
</evidence>
<keyword evidence="1" id="KW-0862">Zinc</keyword>
<dbReference type="PANTHER" id="PTHR12736:SF7">
    <property type="entry name" value="LANC-LIKE PROTEIN 3"/>
    <property type="match status" value="1"/>
</dbReference>
<sequence length="446" mass="52246">MQQESNLRYTQYHLTHPIPDENHIENVFESFITEYKQFRMNVPIGCITDKCSKKQKEKIDLSLFCGAGGYLYLYLRIYEFVKGLSSEMQQKCTKGLSDQELSEFYNPETFLQLALRQYQALQIEIKKDSNISFFMSSSTIYLLGTDLFYYMKDKENFKKCTMEVLSSFSEIVAQPEKYEQELLYGIPGYLYNLLRLHKKYSNEQDPYQLDLSSHVHTLCQIICKFVGKDVMKCDFHNRQYFGAVHGILGVIQMLLLSYETCKEYFHLKNEQGLLEMLDSIQKTLDQLIKLYYQNGNIPSSIQNLNNLKLYQFCHGISGAIAPLLKAYQIFNKQDYLDAAIHMSENLYKFGMIKKGFGLCHGIPGNSYGFMQLYRLMGNEKQRQYAYQFLQYKKNVYVYNEIKNFPFNDRYLIEVSDQPFSLMIGSVGDMCAMMDFIDYKGMPGFEI</sequence>
<keyword evidence="1" id="KW-0479">Metal-binding</keyword>
<dbReference type="GO" id="GO:0046872">
    <property type="term" value="F:metal ion binding"/>
    <property type="evidence" value="ECO:0007669"/>
    <property type="project" value="UniProtKB-KW"/>
</dbReference>
<dbReference type="PANTHER" id="PTHR12736">
    <property type="entry name" value="LANC-LIKE PROTEIN"/>
    <property type="match status" value="1"/>
</dbReference>